<proteinExistence type="predicted"/>
<dbReference type="Proteomes" id="UP000324748">
    <property type="component" value="Unassembled WGS sequence"/>
</dbReference>
<reference evidence="5 6" key="1">
    <citation type="submission" date="2019-05" db="EMBL/GenBank/DDBJ databases">
        <title>Emergence of the Ug99 lineage of the wheat stem rust pathogen through somatic hybridization.</title>
        <authorList>
            <person name="Li F."/>
            <person name="Upadhyaya N.M."/>
            <person name="Sperschneider J."/>
            <person name="Matny O."/>
            <person name="Nguyen-Phuc H."/>
            <person name="Mago R."/>
            <person name="Raley C."/>
            <person name="Miller M.E."/>
            <person name="Silverstein K.A.T."/>
            <person name="Henningsen E."/>
            <person name="Hirsch C.D."/>
            <person name="Visser B."/>
            <person name="Pretorius Z.A."/>
            <person name="Steffenson B.J."/>
            <person name="Schwessinger B."/>
            <person name="Dodds P.N."/>
            <person name="Figueroa M."/>
        </authorList>
    </citation>
    <scope>NUCLEOTIDE SEQUENCE [LARGE SCALE GENOMIC DNA]</scope>
    <source>
        <strain evidence="5">21-0</strain>
    </source>
</reference>
<evidence type="ECO:0000256" key="1">
    <source>
        <dbReference type="ARBA" id="ARBA00022618"/>
    </source>
</evidence>
<keyword evidence="4" id="KW-0131">Cell cycle</keyword>
<dbReference type="PANTHER" id="PTHR18937:SF12">
    <property type="entry name" value="STRUCTURAL MAINTENANCE OF CHROMOSOMES PROTEIN"/>
    <property type="match status" value="1"/>
</dbReference>
<dbReference type="OrthoDB" id="5575062at2759"/>
<dbReference type="GO" id="GO:0003677">
    <property type="term" value="F:DNA binding"/>
    <property type="evidence" value="ECO:0007669"/>
    <property type="project" value="TreeGrafter"/>
</dbReference>
<keyword evidence="2" id="KW-0498">Mitosis</keyword>
<keyword evidence="1" id="KW-0132">Cell division</keyword>
<comment type="caution">
    <text evidence="5">The sequence shown here is derived from an EMBL/GenBank/DDBJ whole genome shotgun (WGS) entry which is preliminary data.</text>
</comment>
<evidence type="ECO:0000256" key="4">
    <source>
        <dbReference type="ARBA" id="ARBA00023306"/>
    </source>
</evidence>
<evidence type="ECO:0000256" key="2">
    <source>
        <dbReference type="ARBA" id="ARBA00022776"/>
    </source>
</evidence>
<dbReference type="AlphaFoldDB" id="A0A5B0ML81"/>
<evidence type="ECO:0000313" key="6">
    <source>
        <dbReference type="Proteomes" id="UP000324748"/>
    </source>
</evidence>
<dbReference type="Gene3D" id="3.40.50.300">
    <property type="entry name" value="P-loop containing nucleotide triphosphate hydrolases"/>
    <property type="match status" value="1"/>
</dbReference>
<dbReference type="EMBL" id="VSWC01000144">
    <property type="protein sequence ID" value="KAA1077501.1"/>
    <property type="molecule type" value="Genomic_DNA"/>
</dbReference>
<protein>
    <submittedName>
        <fullName evidence="5">Structural maintenance of chromosomes protein 1</fullName>
    </submittedName>
</protein>
<dbReference type="PANTHER" id="PTHR18937">
    <property type="entry name" value="STRUCTURAL MAINTENANCE OF CHROMOSOMES SMC FAMILY MEMBER"/>
    <property type="match status" value="1"/>
</dbReference>
<evidence type="ECO:0000256" key="3">
    <source>
        <dbReference type="ARBA" id="ARBA00023242"/>
    </source>
</evidence>
<evidence type="ECO:0000313" key="5">
    <source>
        <dbReference type="EMBL" id="KAA1077501.1"/>
    </source>
</evidence>
<dbReference type="InterPro" id="IPR027417">
    <property type="entry name" value="P-loop_NTPase"/>
</dbReference>
<dbReference type="GO" id="GO:0005634">
    <property type="term" value="C:nucleus"/>
    <property type="evidence" value="ECO:0007669"/>
    <property type="project" value="TreeGrafter"/>
</dbReference>
<gene>
    <name evidence="5" type="primary">SMC1_1</name>
    <name evidence="5" type="ORF">PGT21_010318</name>
</gene>
<organism evidence="5 6">
    <name type="scientific">Puccinia graminis f. sp. tritici</name>
    <dbReference type="NCBI Taxonomy" id="56615"/>
    <lineage>
        <taxon>Eukaryota</taxon>
        <taxon>Fungi</taxon>
        <taxon>Dikarya</taxon>
        <taxon>Basidiomycota</taxon>
        <taxon>Pucciniomycotina</taxon>
        <taxon>Pucciniomycetes</taxon>
        <taxon>Pucciniales</taxon>
        <taxon>Pucciniaceae</taxon>
        <taxon>Puccinia</taxon>
    </lineage>
</organism>
<dbReference type="GO" id="GO:0051301">
    <property type="term" value="P:cell division"/>
    <property type="evidence" value="ECO:0007669"/>
    <property type="project" value="UniProtKB-KW"/>
</dbReference>
<keyword evidence="6" id="KW-1185">Reference proteome</keyword>
<dbReference type="GO" id="GO:0008278">
    <property type="term" value="C:cohesin complex"/>
    <property type="evidence" value="ECO:0007669"/>
    <property type="project" value="TreeGrafter"/>
</dbReference>
<name>A0A5B0ML81_PUCGR</name>
<accession>A0A5B0ML81</accession>
<sequence>MYVISINHYTHPDKAELPLNLPAADPNILMLSSAPMALSDPPNYAQLNSKIWTTKLVDCAPHEQLRKHLSRPIILITGMVNSIGFPEQSIPSPQSSQTVSSNKSGSSIYTVKKKIVNLEDYVATLESHNILVKAKKFLIFQGDVEALAGQNPKSLSKWIDQISGVVIICLFSTNLNHPRDLIFVFLSCKALWN</sequence>
<dbReference type="GO" id="GO:0007062">
    <property type="term" value="P:sister chromatid cohesion"/>
    <property type="evidence" value="ECO:0007669"/>
    <property type="project" value="TreeGrafter"/>
</dbReference>
<keyword evidence="3" id="KW-0539">Nucleus</keyword>